<evidence type="ECO:0000313" key="3">
    <source>
        <dbReference type="Proteomes" id="UP000075430"/>
    </source>
</evidence>
<dbReference type="Proteomes" id="UP000075430">
    <property type="component" value="Unassembled WGS sequence"/>
</dbReference>
<dbReference type="NCBIfam" id="TIGR02899">
    <property type="entry name" value="spore_safA"/>
    <property type="match status" value="1"/>
</dbReference>
<evidence type="ECO:0000259" key="1">
    <source>
        <dbReference type="PROSITE" id="PS51782"/>
    </source>
</evidence>
<keyword evidence="3" id="KW-1185">Reference proteome</keyword>
<comment type="caution">
    <text evidence="2">The sequence shown here is derived from an EMBL/GenBank/DDBJ whole genome shotgun (WGS) entry which is preliminary data.</text>
</comment>
<dbReference type="Gene3D" id="3.10.350.10">
    <property type="entry name" value="LysM domain"/>
    <property type="match status" value="1"/>
</dbReference>
<dbReference type="STRING" id="1793963.AXI58_03120"/>
<gene>
    <name evidence="2" type="ORF">AXI58_03120</name>
</gene>
<dbReference type="SMART" id="SM00257">
    <property type="entry name" value="LysM"/>
    <property type="match status" value="1"/>
</dbReference>
<dbReference type="Pfam" id="PF01476">
    <property type="entry name" value="LysM"/>
    <property type="match status" value="1"/>
</dbReference>
<dbReference type="SUPFAM" id="SSF54106">
    <property type="entry name" value="LysM domain"/>
    <property type="match status" value="1"/>
</dbReference>
<sequence>MKIHIVQKGDSLWKIAEKYGVDFEEIKKLNTQLSNPDLIMPGMKIKVPSEAVPVRKEPKAHFGPSVQKHEHPYAKEKPKSVVDIEDTMPEEEKTSVPYVPPMPEKHENVLPEADMNQYYPSNQLFQPWSPPKPEEPVTHFVEPKENEFDMNKFPQQEAMINMENSNYPKMPNMPNMPNMPKAPEAGKMEKENIAYNMPNMPNIPAMPMPSMPMVEPYMHYQMPCCPCPVPVTPVLPGSGLCHPCYPMGGGYPMPMPYSYGFHPGFVSPAGYGGYENQAHENVEYDGYKHAHGGAMYANMPYYGGYPAVGANYYANAPHKHEDGKFKDDDCGCHDSHHHHHHHGSHHHYANMPVQAYPNMGAYGGHYMHYGGAAPNVMANQPNANQMFGRPDEEED</sequence>
<dbReference type="RefSeq" id="WP_061522924.1">
    <property type="nucleotide sequence ID" value="NZ_JARLZY010000006.1"/>
</dbReference>
<evidence type="ECO:0000313" key="2">
    <source>
        <dbReference type="EMBL" id="KXZ15265.1"/>
    </source>
</evidence>
<dbReference type="EMBL" id="LSBA01000036">
    <property type="protein sequence ID" value="KXZ15265.1"/>
    <property type="molecule type" value="Genomic_DNA"/>
</dbReference>
<dbReference type="InterPro" id="IPR014248">
    <property type="entry name" value="Spore_coat_assembly_SafA"/>
</dbReference>
<protein>
    <submittedName>
        <fullName evidence="2">Peptidoglycan-binding protein</fullName>
    </submittedName>
</protein>
<organism evidence="2 3">
    <name type="scientific">Bacillus nakamurai</name>
    <dbReference type="NCBI Taxonomy" id="1793963"/>
    <lineage>
        <taxon>Bacteria</taxon>
        <taxon>Bacillati</taxon>
        <taxon>Bacillota</taxon>
        <taxon>Bacilli</taxon>
        <taxon>Bacillales</taxon>
        <taxon>Bacillaceae</taxon>
        <taxon>Bacillus</taxon>
    </lineage>
</organism>
<dbReference type="OrthoDB" id="2033517at2"/>
<accession>A0A150F3G3</accession>
<name>A0A150F3G3_9BACI</name>
<feature type="domain" description="LysM" evidence="1">
    <location>
        <begin position="2"/>
        <end position="47"/>
    </location>
</feature>
<dbReference type="PROSITE" id="PS51782">
    <property type="entry name" value="LYSM"/>
    <property type="match status" value="1"/>
</dbReference>
<dbReference type="InterPro" id="IPR036779">
    <property type="entry name" value="LysM_dom_sf"/>
</dbReference>
<proteinExistence type="predicted"/>
<dbReference type="CDD" id="cd00118">
    <property type="entry name" value="LysM"/>
    <property type="match status" value="1"/>
</dbReference>
<dbReference type="InterPro" id="IPR018392">
    <property type="entry name" value="LysM"/>
</dbReference>
<dbReference type="AlphaFoldDB" id="A0A150F3G3"/>
<reference evidence="3" key="1">
    <citation type="submission" date="2016-02" db="EMBL/GenBank/DDBJ databases">
        <authorList>
            <person name="Dunlap C."/>
        </authorList>
    </citation>
    <scope>NUCLEOTIDE SEQUENCE [LARGE SCALE GENOMIC DNA]</scope>
    <source>
        <strain evidence="3">NRRL B-41092</strain>
    </source>
</reference>